<dbReference type="EMBL" id="KN294021">
    <property type="protein sequence ID" value="EEH38477.2"/>
    <property type="molecule type" value="Genomic_DNA"/>
</dbReference>
<protein>
    <submittedName>
        <fullName evidence="1">Uncharacterized protein</fullName>
    </submittedName>
</protein>
<dbReference type="OrthoDB" id="5086500at2759"/>
<evidence type="ECO:0000313" key="2">
    <source>
        <dbReference type="Proteomes" id="UP000002059"/>
    </source>
</evidence>
<dbReference type="AlphaFoldDB" id="C1HBR3"/>
<dbReference type="KEGG" id="pbl:PAAG_08204"/>
<dbReference type="HOGENOM" id="CLU_116835_0_0_1"/>
<gene>
    <name evidence="1" type="ORF">PAAG_08204</name>
</gene>
<name>C1HBR3_PARBA</name>
<sequence length="203" mass="22595">MLALKILVTQITGPQDPETATADEQSHLERELGFFNHYEPATAASVDVFAVHGLNGHWAKTWTHSSSPNSNWLQHYLGHDIPPEPAYSVLIFICHSVGVKLSITCGQEGPSFDDISKQVYGSVSLVKPHDNSMKSKSFGSAIFVSHPRPMMTIIVHFANFRSLEDENYMIVLYKIQNMSKSTTESKKSALLNSNQPIERFTSS</sequence>
<proteinExistence type="predicted"/>
<dbReference type="eggNOG" id="ENOG502RR22">
    <property type="taxonomic scope" value="Eukaryota"/>
</dbReference>
<accession>C1HBR3</accession>
<dbReference type="GeneID" id="9093118"/>
<dbReference type="VEuPathDB" id="FungiDB:PAAG_08204"/>
<dbReference type="Proteomes" id="UP000002059">
    <property type="component" value="Partially assembled WGS sequence"/>
</dbReference>
<keyword evidence="2" id="KW-1185">Reference proteome</keyword>
<reference evidence="1 2" key="1">
    <citation type="journal article" date="2011" name="PLoS Genet.">
        <title>Comparative genomic analysis of human fungal pathogens causing paracoccidioidomycosis.</title>
        <authorList>
            <person name="Desjardins C.A."/>
            <person name="Champion M.D."/>
            <person name="Holder J.W."/>
            <person name="Muszewska A."/>
            <person name="Goldberg J."/>
            <person name="Bailao A.M."/>
            <person name="Brigido M.M."/>
            <person name="Ferreira M.E."/>
            <person name="Garcia A.M."/>
            <person name="Grynberg M."/>
            <person name="Gujja S."/>
            <person name="Heiman D.I."/>
            <person name="Henn M.R."/>
            <person name="Kodira C.D."/>
            <person name="Leon-Narvaez H."/>
            <person name="Longo L.V."/>
            <person name="Ma L.J."/>
            <person name="Malavazi I."/>
            <person name="Matsuo A.L."/>
            <person name="Morais F.V."/>
            <person name="Pereira M."/>
            <person name="Rodriguez-Brito S."/>
            <person name="Sakthikumar S."/>
            <person name="Salem-Izacc S.M."/>
            <person name="Sykes S.M."/>
            <person name="Teixeira M.M."/>
            <person name="Vallejo M.C."/>
            <person name="Walter M.E."/>
            <person name="Yandava C."/>
            <person name="Young S."/>
            <person name="Zeng Q."/>
            <person name="Zucker J."/>
            <person name="Felipe M.S."/>
            <person name="Goldman G.H."/>
            <person name="Haas B.J."/>
            <person name="McEwen J.G."/>
            <person name="Nino-Vega G."/>
            <person name="Puccia R."/>
            <person name="San-Blas G."/>
            <person name="Soares C.M."/>
            <person name="Birren B.W."/>
            <person name="Cuomo C.A."/>
        </authorList>
    </citation>
    <scope>NUCLEOTIDE SEQUENCE [LARGE SCALE GENOMIC DNA]</scope>
    <source>
        <strain evidence="2">ATCC MYA-826 / Pb01</strain>
    </source>
</reference>
<evidence type="ECO:0000313" key="1">
    <source>
        <dbReference type="EMBL" id="EEH38477.2"/>
    </source>
</evidence>
<organism evidence="1 2">
    <name type="scientific">Paracoccidioides lutzii (strain ATCC MYA-826 / Pb01)</name>
    <name type="common">Paracoccidioides brasiliensis</name>
    <dbReference type="NCBI Taxonomy" id="502779"/>
    <lineage>
        <taxon>Eukaryota</taxon>
        <taxon>Fungi</taxon>
        <taxon>Dikarya</taxon>
        <taxon>Ascomycota</taxon>
        <taxon>Pezizomycotina</taxon>
        <taxon>Eurotiomycetes</taxon>
        <taxon>Eurotiomycetidae</taxon>
        <taxon>Onygenales</taxon>
        <taxon>Ajellomycetaceae</taxon>
        <taxon>Paracoccidioides</taxon>
    </lineage>
</organism>
<dbReference type="RefSeq" id="XP_015701111.1">
    <property type="nucleotide sequence ID" value="XM_015846447.1"/>
</dbReference>